<accession>A0A553XLF1</accession>
<evidence type="ECO:0000259" key="3">
    <source>
        <dbReference type="Pfam" id="PF00501"/>
    </source>
</evidence>
<dbReference type="GO" id="GO:0006085">
    <property type="term" value="P:acetyl-CoA biosynthetic process"/>
    <property type="evidence" value="ECO:0007669"/>
    <property type="project" value="TreeGrafter"/>
</dbReference>
<dbReference type="EMBL" id="VKLS01000864">
    <property type="protein sequence ID" value="TSB17814.1"/>
    <property type="molecule type" value="Genomic_DNA"/>
</dbReference>
<keyword evidence="5" id="KW-1185">Reference proteome</keyword>
<dbReference type="GO" id="GO:0005829">
    <property type="term" value="C:cytosol"/>
    <property type="evidence" value="ECO:0007669"/>
    <property type="project" value="TreeGrafter"/>
</dbReference>
<dbReference type="AlphaFoldDB" id="A0A553XLF1"/>
<dbReference type="Gene3D" id="3.40.50.12780">
    <property type="entry name" value="N-terminal domain of ligase-like"/>
    <property type="match status" value="1"/>
</dbReference>
<dbReference type="PANTHER" id="PTHR24095:SF14">
    <property type="entry name" value="ACETYL-COENZYME A SYNTHETASE 1"/>
    <property type="match status" value="1"/>
</dbReference>
<feature type="compositionally biased region" description="Low complexity" evidence="2">
    <location>
        <begin position="19"/>
        <end position="28"/>
    </location>
</feature>
<proteinExistence type="predicted"/>
<dbReference type="Pfam" id="PF00501">
    <property type="entry name" value="AMP-binding"/>
    <property type="match status" value="1"/>
</dbReference>
<organism evidence="4 5">
    <name type="scientific">Streptomyces benahoarensis</name>
    <dbReference type="NCBI Taxonomy" id="2595054"/>
    <lineage>
        <taxon>Bacteria</taxon>
        <taxon>Bacillati</taxon>
        <taxon>Actinomycetota</taxon>
        <taxon>Actinomycetes</taxon>
        <taxon>Kitasatosporales</taxon>
        <taxon>Streptomycetaceae</taxon>
        <taxon>Streptomyces</taxon>
    </lineage>
</organism>
<evidence type="ECO:0000313" key="4">
    <source>
        <dbReference type="EMBL" id="TSB17814.1"/>
    </source>
</evidence>
<keyword evidence="1" id="KW-0007">Acetylation</keyword>
<feature type="region of interest" description="Disordered" evidence="2">
    <location>
        <begin position="1"/>
        <end position="33"/>
    </location>
</feature>
<comment type="caution">
    <text evidence="4">The sequence shown here is derived from an EMBL/GenBank/DDBJ whole genome shotgun (WGS) entry which is preliminary data.</text>
</comment>
<dbReference type="PANTHER" id="PTHR24095">
    <property type="entry name" value="ACETYL-COENZYME A SYNTHETASE"/>
    <property type="match status" value="1"/>
</dbReference>
<dbReference type="GO" id="GO:0003987">
    <property type="term" value="F:acetate-CoA ligase activity"/>
    <property type="evidence" value="ECO:0007669"/>
    <property type="project" value="TreeGrafter"/>
</dbReference>
<protein>
    <submittedName>
        <fullName evidence="4">Acetate--CoA ligase</fullName>
    </submittedName>
</protein>
<evidence type="ECO:0000256" key="2">
    <source>
        <dbReference type="SAM" id="MobiDB-lite"/>
    </source>
</evidence>
<dbReference type="SUPFAM" id="SSF56801">
    <property type="entry name" value="Acetyl-CoA synthetase-like"/>
    <property type="match status" value="1"/>
</dbReference>
<evidence type="ECO:0000313" key="5">
    <source>
        <dbReference type="Proteomes" id="UP000320888"/>
    </source>
</evidence>
<gene>
    <name evidence="4" type="ORF">FNZ23_30235</name>
</gene>
<dbReference type="OrthoDB" id="4188854at2"/>
<reference evidence="4 5" key="1">
    <citation type="submission" date="2019-07" db="EMBL/GenBank/DDBJ databases">
        <title>Draft genome for Streptomyces benahoarensis MZ03-48.</title>
        <authorList>
            <person name="Gonzalez-Pimentel J.L."/>
        </authorList>
    </citation>
    <scope>NUCLEOTIDE SEQUENCE [LARGE SCALE GENOMIC DNA]</scope>
    <source>
        <strain evidence="4 5">MZ03-48</strain>
    </source>
</reference>
<feature type="domain" description="AMP-dependent synthetase/ligase" evidence="3">
    <location>
        <begin position="21"/>
        <end position="132"/>
    </location>
</feature>
<evidence type="ECO:0000256" key="1">
    <source>
        <dbReference type="ARBA" id="ARBA00022990"/>
    </source>
</evidence>
<sequence length="181" mass="19692">MLRRVTSEHADGPSEPRASRRPGGSRAALTWSGEPGRLEELTHGMLLDRAERAATVLRRLGVGAGDRVAVHLPLIPESVIVTLACGQLDAVRATLPVQLTAPQLAARVRESGARVLVTADAAFWDGAVRPVKPVLDRALHHATRRDATEPIAPVLVVSRCARPVGWTPGRDRWWHEELERA</sequence>
<dbReference type="InterPro" id="IPR042099">
    <property type="entry name" value="ANL_N_sf"/>
</dbReference>
<name>A0A553XLF1_9ACTN</name>
<keyword evidence="4" id="KW-0436">Ligase</keyword>
<dbReference type="Proteomes" id="UP000320888">
    <property type="component" value="Unassembled WGS sequence"/>
</dbReference>
<dbReference type="InterPro" id="IPR000873">
    <property type="entry name" value="AMP-dep_synth/lig_dom"/>
</dbReference>
<feature type="compositionally biased region" description="Basic and acidic residues" evidence="2">
    <location>
        <begin position="1"/>
        <end position="18"/>
    </location>
</feature>